<evidence type="ECO:0000259" key="1">
    <source>
        <dbReference type="Pfam" id="PF19501"/>
    </source>
</evidence>
<dbReference type="RefSeq" id="WP_281999169.1">
    <property type="nucleotide sequence ID" value="NZ_AP027151.1"/>
</dbReference>
<dbReference type="InterPro" id="IPR008928">
    <property type="entry name" value="6-hairpin_glycosidase_sf"/>
</dbReference>
<keyword evidence="3" id="KW-1185">Reference proteome</keyword>
<protein>
    <recommendedName>
        <fullName evidence="1">PcRGLX/YetA-like N-terminal RIFT barrel domain-containing protein</fullName>
    </recommendedName>
</protein>
<dbReference type="InterPro" id="IPR048329">
    <property type="entry name" value="PcRGLX_1st"/>
</dbReference>
<dbReference type="SUPFAM" id="SSF48208">
    <property type="entry name" value="Six-hairpin glycosidases"/>
    <property type="match status" value="1"/>
</dbReference>
<dbReference type="PANTHER" id="PTHR40081">
    <property type="entry name" value="CONCANAVALIN A-LIKE LECTIN/GLUCANASE"/>
    <property type="match status" value="1"/>
</dbReference>
<sequence>MNDSGIDKAIIISESIGVPRLAEPVRVGVPFARGELREPASLAVCSPAGMLEPVQAAALSRWHDGSVKWALVDFAATVPAGTETVYRLVTAGQRRPEFPTAIAITPGSGTWVVNTGVAEFTIDTETCRPFAAVRGLDGTLLGSSGDCLLTTAEGDVLKPMIDTITLEAAGPFHALVSLAGRFGAGEGGLLRFACRLHFHAGSSRTVVELTLHNPRPALHPGGLWDLGDPGSVLFRELALTVRLPMERVSALCCSPAPGMEPLSGSGNEASLAIYQESSGGERWRSPTHRTRNGMVPFALNGYEVLANGRQVAVGRRATPVVWGGAAGVGVAAVLPCFWQEFPKALEINRHELKVSFFPARFPDLHELQGGEQKTHSFHLDFAAAADHLDWARAPLAVVAAPAVVRQSRIFVDLPGGDAGSAEDLVDRFIGGPEEFIRKREQGDEYGWRNFGELYADHEAVFHQGEEPFVSHYNNQYDCCAGMYRKALASGDLRWDRLAAELARHLLDIDIYHTTDDREEYNNGLFWHTDHYVPAGLATHRSFSREQCQGKDPRFCGGGPGAEHCYTSGLLLHYYLTGDRVAAEAVVALAEWCYRSLSGPQTVLAALKRSSRHLNRLRTAGENKVAFPRYPLSRGTGNAVNACLDAFALTGEEKFVARAEELIRGSLHPDDDLAARELHDPESSWSYTVLLVAVAKYLDTLKERGEFSNGFAYARASLLAYAAWMAEQEYPYLEKPEILEYPNETWAAQDLRKSVVLYHAARYCDGDRRAVFLDRSRYFFQTAGEELARHQTSRYTRPVALMLQNGWVGPRSAEQLAPCLVPAEAADGFGKPTPYFCGKAVLVRICHDLARAIRETSWRREIAWLTSRLPVKQQ</sequence>
<dbReference type="InterPro" id="IPR045793">
    <property type="entry name" value="PcRGLX/YetA-like"/>
</dbReference>
<proteinExistence type="predicted"/>
<dbReference type="Proteomes" id="UP001317705">
    <property type="component" value="Chromosome"/>
</dbReference>
<gene>
    <name evidence="2" type="ORF">GURASL_19760</name>
</gene>
<name>A0ABN6VRQ4_9BACT</name>
<accession>A0ABN6VRQ4</accession>
<evidence type="ECO:0000313" key="3">
    <source>
        <dbReference type="Proteomes" id="UP001317705"/>
    </source>
</evidence>
<dbReference type="EMBL" id="AP027151">
    <property type="protein sequence ID" value="BDV43053.1"/>
    <property type="molecule type" value="Genomic_DNA"/>
</dbReference>
<dbReference type="PANTHER" id="PTHR40081:SF1">
    <property type="entry name" value="TAT PATHWAY SIGNAL SEQUENCE DOMAIN PROTEIN"/>
    <property type="match status" value="1"/>
</dbReference>
<feature type="domain" description="PcRGLX/YetA-like N-terminal RIFT barrel" evidence="1">
    <location>
        <begin position="19"/>
        <end position="73"/>
    </location>
</feature>
<dbReference type="Pfam" id="PF19501">
    <property type="entry name" value="PcRGLX_1st"/>
    <property type="match status" value="1"/>
</dbReference>
<evidence type="ECO:0000313" key="2">
    <source>
        <dbReference type="EMBL" id="BDV43053.1"/>
    </source>
</evidence>
<organism evidence="2 3">
    <name type="scientific">Geotalea uraniireducens</name>
    <dbReference type="NCBI Taxonomy" id="351604"/>
    <lineage>
        <taxon>Bacteria</taxon>
        <taxon>Pseudomonadati</taxon>
        <taxon>Thermodesulfobacteriota</taxon>
        <taxon>Desulfuromonadia</taxon>
        <taxon>Geobacterales</taxon>
        <taxon>Geobacteraceae</taxon>
        <taxon>Geotalea</taxon>
    </lineage>
</organism>
<reference evidence="2 3" key="1">
    <citation type="submission" date="2022-12" db="EMBL/GenBank/DDBJ databases">
        <title>Polyphasic characterization of Geotalea uranireducens NIT-SL11 newly isolated from a complex of sewage sludge and microbially reduced graphene oxide.</title>
        <authorList>
            <person name="Xie L."/>
            <person name="Yoshida N."/>
            <person name="Meng L."/>
        </authorList>
    </citation>
    <scope>NUCLEOTIDE SEQUENCE [LARGE SCALE GENOMIC DNA]</scope>
    <source>
        <strain evidence="2 3">NIT-SL11</strain>
    </source>
</reference>